<dbReference type="PANTHER" id="PTHR43725:SF47">
    <property type="entry name" value="UDP-GLUCOSE 4-EPIMERASE"/>
    <property type="match status" value="1"/>
</dbReference>
<proteinExistence type="inferred from homology"/>
<evidence type="ECO:0000256" key="6">
    <source>
        <dbReference type="ARBA" id="ARBA00023027"/>
    </source>
</evidence>
<evidence type="ECO:0000256" key="3">
    <source>
        <dbReference type="ARBA" id="ARBA00007637"/>
    </source>
</evidence>
<comment type="caution">
    <text evidence="10">The sequence shown here is derived from an EMBL/GenBank/DDBJ whole genome shotgun (WGS) entry which is preliminary data.</text>
</comment>
<sequence>MILESNSNNVRSISLLQGVLRLNILITGGAGYIGSNIYLALFKNGFNPIIVDNFSESAESRITELEKLTEHEVSYANCDIADIEDMTDILNDWKIDAVVHAAGFKTVSESVNEPLKYYKNNVAGIINLLIAMRHADVKKIVFSSSASVYGNPKELPVTEEAPTNPVSPYGRSKLQCENIIRDTVSANSGWSAISLRYFNPIGKDKSGLLDDFSNGNINNLYDALKEVLNGNLDHLNIFGKDYDTIDGTAVRDFIHITDLANGHVSALNAVLNSENHYDTFNLGCGNGVSILELKSMFEEKFQKKIPFEFQPNRPGDIAVNYADISKAQRILKWSPELQLDGSKIQI</sequence>
<dbReference type="AlphaFoldDB" id="A0A5P0ZKA0"/>
<dbReference type="EMBL" id="VDFN01000002">
    <property type="protein sequence ID" value="MQS44626.1"/>
    <property type="molecule type" value="Genomic_DNA"/>
</dbReference>
<reference evidence="9" key="2">
    <citation type="submission" date="2019-05" db="EMBL/GenBank/DDBJ databases">
        <authorList>
            <person name="Schuster J.A."/>
            <person name="Ehrmann M.A."/>
        </authorList>
    </citation>
    <scope>NUCLEOTIDE SEQUENCE</scope>
    <source>
        <strain evidence="9">TMW 1.2098</strain>
    </source>
</reference>
<evidence type="ECO:0000313" key="9">
    <source>
        <dbReference type="EMBL" id="MQS44626.1"/>
    </source>
</evidence>
<evidence type="ECO:0000256" key="7">
    <source>
        <dbReference type="ARBA" id="ARBA00023235"/>
    </source>
</evidence>
<dbReference type="EMBL" id="VDFM01000018">
    <property type="protein sequence ID" value="MQS53472.1"/>
    <property type="molecule type" value="Genomic_DNA"/>
</dbReference>
<dbReference type="UniPathway" id="UPA00214"/>
<protein>
    <recommendedName>
        <fullName evidence="5">UDP-glucose 4-epimerase</fullName>
        <ecNumber evidence="4">5.1.3.2</ecNumber>
    </recommendedName>
</protein>
<name>A0A5P0ZKA0_9LACO</name>
<gene>
    <name evidence="10" type="primary">galE</name>
    <name evidence="10" type="ORF">FHL02_10605</name>
    <name evidence="9" type="ORF">FHL03_03900</name>
</gene>
<dbReference type="EC" id="5.1.3.2" evidence="4"/>
<evidence type="ECO:0000256" key="1">
    <source>
        <dbReference type="ARBA" id="ARBA00000083"/>
    </source>
</evidence>
<dbReference type="Pfam" id="PF16363">
    <property type="entry name" value="GDP_Man_Dehyd"/>
    <property type="match status" value="1"/>
</dbReference>
<dbReference type="SUPFAM" id="SSF51735">
    <property type="entry name" value="NAD(P)-binding Rossmann-fold domains"/>
    <property type="match status" value="1"/>
</dbReference>
<dbReference type="InterPro" id="IPR036291">
    <property type="entry name" value="NAD(P)-bd_dom_sf"/>
</dbReference>
<dbReference type="GO" id="GO:0005829">
    <property type="term" value="C:cytosol"/>
    <property type="evidence" value="ECO:0007669"/>
    <property type="project" value="TreeGrafter"/>
</dbReference>
<dbReference type="PANTHER" id="PTHR43725">
    <property type="entry name" value="UDP-GLUCOSE 4-EPIMERASE"/>
    <property type="match status" value="1"/>
</dbReference>
<dbReference type="PRINTS" id="PR01713">
    <property type="entry name" value="NUCEPIMERASE"/>
</dbReference>
<evidence type="ECO:0000256" key="4">
    <source>
        <dbReference type="ARBA" id="ARBA00013189"/>
    </source>
</evidence>
<dbReference type="NCBIfam" id="TIGR01179">
    <property type="entry name" value="galE"/>
    <property type="match status" value="1"/>
</dbReference>
<accession>A0A5P0ZKA0</accession>
<keyword evidence="6" id="KW-0520">NAD</keyword>
<evidence type="ECO:0000313" key="10">
    <source>
        <dbReference type="EMBL" id="MQS53472.1"/>
    </source>
</evidence>
<dbReference type="GO" id="GO:0003978">
    <property type="term" value="F:UDP-glucose 4-epimerase activity"/>
    <property type="evidence" value="ECO:0007669"/>
    <property type="project" value="UniProtKB-EC"/>
</dbReference>
<evidence type="ECO:0000313" key="12">
    <source>
        <dbReference type="Proteomes" id="UP000436655"/>
    </source>
</evidence>
<comment type="catalytic activity">
    <reaction evidence="1">
        <text>UDP-alpha-D-glucose = UDP-alpha-D-galactose</text>
        <dbReference type="Rhea" id="RHEA:22168"/>
        <dbReference type="ChEBI" id="CHEBI:58885"/>
        <dbReference type="ChEBI" id="CHEBI:66914"/>
        <dbReference type="EC" id="5.1.3.2"/>
    </reaction>
</comment>
<organism evidence="10 11">
    <name type="scientific">Companilactobacillus mishanensis</name>
    <dbReference type="NCBI Taxonomy" id="2486008"/>
    <lineage>
        <taxon>Bacteria</taxon>
        <taxon>Bacillati</taxon>
        <taxon>Bacillota</taxon>
        <taxon>Bacilli</taxon>
        <taxon>Lactobacillales</taxon>
        <taxon>Lactobacillaceae</taxon>
        <taxon>Companilactobacillus</taxon>
    </lineage>
</organism>
<comment type="similarity">
    <text evidence="3">Belongs to the NAD(P)-dependent epimerase/dehydratase family.</text>
</comment>
<dbReference type="Proteomes" id="UP000380386">
    <property type="component" value="Unassembled WGS sequence"/>
</dbReference>
<evidence type="ECO:0000259" key="8">
    <source>
        <dbReference type="Pfam" id="PF16363"/>
    </source>
</evidence>
<dbReference type="GO" id="GO:0006012">
    <property type="term" value="P:galactose metabolic process"/>
    <property type="evidence" value="ECO:0007669"/>
    <property type="project" value="UniProtKB-UniPathway"/>
</dbReference>
<dbReference type="Gene3D" id="3.40.50.720">
    <property type="entry name" value="NAD(P)-binding Rossmann-like Domain"/>
    <property type="match status" value="1"/>
</dbReference>
<dbReference type="Gene3D" id="3.90.25.10">
    <property type="entry name" value="UDP-galactose 4-epimerase, domain 1"/>
    <property type="match status" value="1"/>
</dbReference>
<keyword evidence="7 10" id="KW-0413">Isomerase</keyword>
<dbReference type="InterPro" id="IPR005886">
    <property type="entry name" value="UDP_G4E"/>
</dbReference>
<dbReference type="Proteomes" id="UP000436655">
    <property type="component" value="Unassembled WGS sequence"/>
</dbReference>
<dbReference type="InterPro" id="IPR016040">
    <property type="entry name" value="NAD(P)-bd_dom"/>
</dbReference>
<evidence type="ECO:0000256" key="5">
    <source>
        <dbReference type="ARBA" id="ARBA00018569"/>
    </source>
</evidence>
<evidence type="ECO:0000256" key="2">
    <source>
        <dbReference type="ARBA" id="ARBA00001911"/>
    </source>
</evidence>
<feature type="domain" description="NAD(P)-binding" evidence="8">
    <location>
        <begin position="25"/>
        <end position="340"/>
    </location>
</feature>
<comment type="cofactor">
    <cofactor evidence="2">
        <name>NAD(+)</name>
        <dbReference type="ChEBI" id="CHEBI:57540"/>
    </cofactor>
</comment>
<keyword evidence="12" id="KW-1185">Reference proteome</keyword>
<evidence type="ECO:0000313" key="11">
    <source>
        <dbReference type="Proteomes" id="UP000380386"/>
    </source>
</evidence>
<reference evidence="11 12" key="1">
    <citation type="journal article" date="2019" name="Syst. Appl. Microbiol.">
        <title>Polyphasic characterization of two novel Lactobacillus spp. isolated from blown salami packages: Description of Lactobacillus halodurans sp. nov. and Lactobacillus salsicarnum sp. nov.</title>
        <authorList>
            <person name="Schuster J.A."/>
            <person name="Klingl A."/>
            <person name="Vogel R.F."/>
            <person name="Ehrmann M.A."/>
        </authorList>
    </citation>
    <scope>NUCLEOTIDE SEQUENCE [LARGE SCALE GENOMIC DNA]</scope>
    <source>
        <strain evidence="9 12">TMW 1.2098</strain>
        <strain evidence="10 11">TMW 1.2118</strain>
    </source>
</reference>